<dbReference type="AlphaFoldDB" id="A0A815Y6Y2"/>
<dbReference type="Proteomes" id="UP000663852">
    <property type="component" value="Unassembled WGS sequence"/>
</dbReference>
<gene>
    <name evidence="1" type="ORF">EDS130_LOCUS46814</name>
</gene>
<protein>
    <submittedName>
        <fullName evidence="1">Uncharacterized protein</fullName>
    </submittedName>
</protein>
<dbReference type="EMBL" id="CAJNOJ010004013">
    <property type="protein sequence ID" value="CAF1566114.1"/>
    <property type="molecule type" value="Genomic_DNA"/>
</dbReference>
<feature type="non-terminal residue" evidence="1">
    <location>
        <position position="1"/>
    </location>
</feature>
<organism evidence="1 2">
    <name type="scientific">Adineta ricciae</name>
    <name type="common">Rotifer</name>
    <dbReference type="NCBI Taxonomy" id="249248"/>
    <lineage>
        <taxon>Eukaryota</taxon>
        <taxon>Metazoa</taxon>
        <taxon>Spiralia</taxon>
        <taxon>Gnathifera</taxon>
        <taxon>Rotifera</taxon>
        <taxon>Eurotatoria</taxon>
        <taxon>Bdelloidea</taxon>
        <taxon>Adinetida</taxon>
        <taxon>Adinetidae</taxon>
        <taxon>Adineta</taxon>
    </lineage>
</organism>
<reference evidence="1" key="1">
    <citation type="submission" date="2021-02" db="EMBL/GenBank/DDBJ databases">
        <authorList>
            <person name="Nowell W R."/>
        </authorList>
    </citation>
    <scope>NUCLEOTIDE SEQUENCE</scope>
</reference>
<proteinExistence type="predicted"/>
<evidence type="ECO:0000313" key="1">
    <source>
        <dbReference type="EMBL" id="CAF1566114.1"/>
    </source>
</evidence>
<sequence length="52" mass="5631">KKNRDPPASAIPFIISASKSAPMPNESVMIPLLLYLATRLVNSARVLNPTLL</sequence>
<comment type="caution">
    <text evidence="1">The sequence shown here is derived from an EMBL/GenBank/DDBJ whole genome shotgun (WGS) entry which is preliminary data.</text>
</comment>
<name>A0A815Y6Y2_ADIRI</name>
<accession>A0A815Y6Y2</accession>
<evidence type="ECO:0000313" key="2">
    <source>
        <dbReference type="Proteomes" id="UP000663852"/>
    </source>
</evidence>